<comment type="caution">
    <text evidence="1">The sequence shown here is derived from an EMBL/GenBank/DDBJ whole genome shotgun (WGS) entry which is preliminary data.</text>
</comment>
<dbReference type="AlphaFoldDB" id="A0A0F9NT31"/>
<reference evidence="1" key="1">
    <citation type="journal article" date="2015" name="Nature">
        <title>Complex archaea that bridge the gap between prokaryotes and eukaryotes.</title>
        <authorList>
            <person name="Spang A."/>
            <person name="Saw J.H."/>
            <person name="Jorgensen S.L."/>
            <person name="Zaremba-Niedzwiedzka K."/>
            <person name="Martijn J."/>
            <person name="Lind A.E."/>
            <person name="van Eijk R."/>
            <person name="Schleper C."/>
            <person name="Guy L."/>
            <person name="Ettema T.J."/>
        </authorList>
    </citation>
    <scope>NUCLEOTIDE SEQUENCE</scope>
</reference>
<dbReference type="SUPFAM" id="SSF52309">
    <property type="entry name" value="N-(deoxy)ribosyltransferase-like"/>
    <property type="match status" value="1"/>
</dbReference>
<protein>
    <submittedName>
        <fullName evidence="1">Uncharacterized protein</fullName>
    </submittedName>
</protein>
<dbReference type="EMBL" id="LAZR01003038">
    <property type="protein sequence ID" value="KKN22685.1"/>
    <property type="molecule type" value="Genomic_DNA"/>
</dbReference>
<name>A0A0F9NT31_9ZZZZ</name>
<sequence>MLIKKLTEMGYEAIDPFVGEDTLAHKYGVNFYYENPCRDFALEIKKRDFDQVVSCDALFAWIPKGVTMIGTIRELDRAFREGKYTIALCYKPNPFLEDTNELYLTYRDFIEGKQFEWK</sequence>
<organism evidence="1">
    <name type="scientific">marine sediment metagenome</name>
    <dbReference type="NCBI Taxonomy" id="412755"/>
    <lineage>
        <taxon>unclassified sequences</taxon>
        <taxon>metagenomes</taxon>
        <taxon>ecological metagenomes</taxon>
    </lineage>
</organism>
<gene>
    <name evidence="1" type="ORF">LCGC14_0912680</name>
</gene>
<proteinExistence type="predicted"/>
<dbReference type="Gene3D" id="3.40.50.450">
    <property type="match status" value="1"/>
</dbReference>
<evidence type="ECO:0000313" key="1">
    <source>
        <dbReference type="EMBL" id="KKN22685.1"/>
    </source>
</evidence>
<accession>A0A0F9NT31</accession>